<evidence type="ECO:0000313" key="2">
    <source>
        <dbReference type="Proteomes" id="UP000257109"/>
    </source>
</evidence>
<accession>A0A371HXB6</accession>
<keyword evidence="2" id="KW-1185">Reference proteome</keyword>
<evidence type="ECO:0000313" key="1">
    <source>
        <dbReference type="EMBL" id="RDY07431.1"/>
    </source>
</evidence>
<dbReference type="EMBL" id="QJKJ01001468">
    <property type="protein sequence ID" value="RDY07431.1"/>
    <property type="molecule type" value="Genomic_DNA"/>
</dbReference>
<comment type="caution">
    <text evidence="1">The sequence shown here is derived from an EMBL/GenBank/DDBJ whole genome shotgun (WGS) entry which is preliminary data.</text>
</comment>
<proteinExistence type="predicted"/>
<name>A0A371HXB6_MUCPR</name>
<reference evidence="1" key="1">
    <citation type="submission" date="2018-05" db="EMBL/GenBank/DDBJ databases">
        <title>Draft genome of Mucuna pruriens seed.</title>
        <authorList>
            <person name="Nnadi N.E."/>
            <person name="Vos R."/>
            <person name="Hasami M.H."/>
            <person name="Devisetty U.K."/>
            <person name="Aguiy J.C."/>
        </authorList>
    </citation>
    <scope>NUCLEOTIDE SEQUENCE [LARGE SCALE GENOMIC DNA]</scope>
    <source>
        <strain evidence="1">JCA_2017</strain>
    </source>
</reference>
<sequence>MISRESPASGVRECCECGGVSRNQAQHQHQHQQSNHFKHSKCLQFDGSKQSSSTSTTILYKNVMTQREAFVNGRSEGFKVSEK</sequence>
<organism evidence="1 2">
    <name type="scientific">Mucuna pruriens</name>
    <name type="common">Velvet bean</name>
    <name type="synonym">Dolichos pruriens</name>
    <dbReference type="NCBI Taxonomy" id="157652"/>
    <lineage>
        <taxon>Eukaryota</taxon>
        <taxon>Viridiplantae</taxon>
        <taxon>Streptophyta</taxon>
        <taxon>Embryophyta</taxon>
        <taxon>Tracheophyta</taxon>
        <taxon>Spermatophyta</taxon>
        <taxon>Magnoliopsida</taxon>
        <taxon>eudicotyledons</taxon>
        <taxon>Gunneridae</taxon>
        <taxon>Pentapetalae</taxon>
        <taxon>rosids</taxon>
        <taxon>fabids</taxon>
        <taxon>Fabales</taxon>
        <taxon>Fabaceae</taxon>
        <taxon>Papilionoideae</taxon>
        <taxon>50 kb inversion clade</taxon>
        <taxon>NPAAA clade</taxon>
        <taxon>indigoferoid/millettioid clade</taxon>
        <taxon>Phaseoleae</taxon>
        <taxon>Mucuna</taxon>
    </lineage>
</organism>
<feature type="non-terminal residue" evidence="1">
    <location>
        <position position="1"/>
    </location>
</feature>
<dbReference type="Proteomes" id="UP000257109">
    <property type="component" value="Unassembled WGS sequence"/>
</dbReference>
<gene>
    <name evidence="1" type="ORF">CR513_08457</name>
</gene>
<protein>
    <submittedName>
        <fullName evidence="1">Uncharacterized protein</fullName>
    </submittedName>
</protein>
<dbReference type="AlphaFoldDB" id="A0A371HXB6"/>